<dbReference type="Gene3D" id="3.30.200.20">
    <property type="entry name" value="Phosphorylase Kinase, domain 1"/>
    <property type="match status" value="1"/>
</dbReference>
<evidence type="ECO:0000256" key="1">
    <source>
        <dbReference type="ARBA" id="ARBA00022741"/>
    </source>
</evidence>
<keyword evidence="5" id="KW-1185">Reference proteome</keyword>
<organism evidence="4 5">
    <name type="scientific">Striga asiatica</name>
    <name type="common">Asiatic witchweed</name>
    <name type="synonym">Buchnera asiatica</name>
    <dbReference type="NCBI Taxonomy" id="4170"/>
    <lineage>
        <taxon>Eukaryota</taxon>
        <taxon>Viridiplantae</taxon>
        <taxon>Streptophyta</taxon>
        <taxon>Embryophyta</taxon>
        <taxon>Tracheophyta</taxon>
        <taxon>Spermatophyta</taxon>
        <taxon>Magnoliopsida</taxon>
        <taxon>eudicotyledons</taxon>
        <taxon>Gunneridae</taxon>
        <taxon>Pentapetalae</taxon>
        <taxon>asterids</taxon>
        <taxon>lamiids</taxon>
        <taxon>Lamiales</taxon>
        <taxon>Orobanchaceae</taxon>
        <taxon>Buchnereae</taxon>
        <taxon>Striga</taxon>
    </lineage>
</organism>
<comment type="caution">
    <text evidence="4">The sequence shown here is derived from an EMBL/GenBank/DDBJ whole genome shotgun (WGS) entry which is preliminary data.</text>
</comment>
<sequence length="306" mass="34816">MGDENLILKMRLPFLAWFHLRSRPGPPYIVKCFSYNDIKRATNGFRRVVESSSRGAIYEAKFQNGRVAIVKEVKLSVCEDLDLFYREVQILGRLHHRHIAALCGFSDGPKRFLVFENTENGSLKEHLSDPLKTPLNWRTRLQIAIGISAAVEYLHFFCDPPIYNISISSSTIMLDESLIPKISDISLFSKAGTRVLLPGSSRCSKVCTNEVCKKMIFQLGLVILELVTGQSSEKGGLDLIEWVREPNFSRSIHKMIDPDLGNNYDGRELNGLLNVARLCIDSVNKQRICTPQILWYLQKKIRITRS</sequence>
<dbReference type="Proteomes" id="UP000325081">
    <property type="component" value="Unassembled WGS sequence"/>
</dbReference>
<dbReference type="Pfam" id="PF07714">
    <property type="entry name" value="PK_Tyr_Ser-Thr"/>
    <property type="match status" value="1"/>
</dbReference>
<dbReference type="OrthoDB" id="4062651at2759"/>
<dbReference type="GO" id="GO:0005524">
    <property type="term" value="F:ATP binding"/>
    <property type="evidence" value="ECO:0007669"/>
    <property type="project" value="UniProtKB-KW"/>
</dbReference>
<keyword evidence="2" id="KW-0067">ATP-binding</keyword>
<evidence type="ECO:0000256" key="2">
    <source>
        <dbReference type="ARBA" id="ARBA00022840"/>
    </source>
</evidence>
<evidence type="ECO:0000259" key="3">
    <source>
        <dbReference type="PROSITE" id="PS50011"/>
    </source>
</evidence>
<evidence type="ECO:0000313" key="4">
    <source>
        <dbReference type="EMBL" id="GER36524.1"/>
    </source>
</evidence>
<dbReference type="PANTHER" id="PTHR27001">
    <property type="entry name" value="OS01G0253100 PROTEIN"/>
    <property type="match status" value="1"/>
</dbReference>
<keyword evidence="4" id="KW-0808">Transferase</keyword>
<gene>
    <name evidence="4" type="ORF">STAS_12861</name>
</gene>
<dbReference type="GO" id="GO:0005886">
    <property type="term" value="C:plasma membrane"/>
    <property type="evidence" value="ECO:0007669"/>
    <property type="project" value="TreeGrafter"/>
</dbReference>
<dbReference type="PROSITE" id="PS50011">
    <property type="entry name" value="PROTEIN_KINASE_DOM"/>
    <property type="match status" value="1"/>
</dbReference>
<dbReference type="InterPro" id="IPR011009">
    <property type="entry name" value="Kinase-like_dom_sf"/>
</dbReference>
<dbReference type="EMBL" id="BKCP01005183">
    <property type="protein sequence ID" value="GER36524.1"/>
    <property type="molecule type" value="Genomic_DNA"/>
</dbReference>
<keyword evidence="4" id="KW-0418">Kinase</keyword>
<proteinExistence type="predicted"/>
<keyword evidence="1" id="KW-0547">Nucleotide-binding</keyword>
<dbReference type="PANTHER" id="PTHR27001:SF20">
    <property type="entry name" value="PROTEIN KINASE SUPERFAMILY PROTEIN"/>
    <property type="match status" value="1"/>
</dbReference>
<reference evidence="5" key="1">
    <citation type="journal article" date="2019" name="Curr. Biol.">
        <title>Genome Sequence of Striga asiatica Provides Insight into the Evolution of Plant Parasitism.</title>
        <authorList>
            <person name="Yoshida S."/>
            <person name="Kim S."/>
            <person name="Wafula E.K."/>
            <person name="Tanskanen J."/>
            <person name="Kim Y.M."/>
            <person name="Honaas L."/>
            <person name="Yang Z."/>
            <person name="Spallek T."/>
            <person name="Conn C.E."/>
            <person name="Ichihashi Y."/>
            <person name="Cheong K."/>
            <person name="Cui S."/>
            <person name="Der J.P."/>
            <person name="Gundlach H."/>
            <person name="Jiao Y."/>
            <person name="Hori C."/>
            <person name="Ishida J.K."/>
            <person name="Kasahara H."/>
            <person name="Kiba T."/>
            <person name="Kim M.S."/>
            <person name="Koo N."/>
            <person name="Laohavisit A."/>
            <person name="Lee Y.H."/>
            <person name="Lumba S."/>
            <person name="McCourt P."/>
            <person name="Mortimer J.C."/>
            <person name="Mutuku J.M."/>
            <person name="Nomura T."/>
            <person name="Sasaki-Sekimoto Y."/>
            <person name="Seto Y."/>
            <person name="Wang Y."/>
            <person name="Wakatake T."/>
            <person name="Sakakibara H."/>
            <person name="Demura T."/>
            <person name="Yamaguchi S."/>
            <person name="Yoneyama K."/>
            <person name="Manabe R.I."/>
            <person name="Nelson D.C."/>
            <person name="Schulman A.H."/>
            <person name="Timko M.P."/>
            <person name="dePamphilis C.W."/>
            <person name="Choi D."/>
            <person name="Shirasu K."/>
        </authorList>
    </citation>
    <scope>NUCLEOTIDE SEQUENCE [LARGE SCALE GENOMIC DNA]</scope>
    <source>
        <strain evidence="5">cv. UVA1</strain>
    </source>
</reference>
<dbReference type="InterPro" id="IPR001245">
    <property type="entry name" value="Ser-Thr/Tyr_kinase_cat_dom"/>
</dbReference>
<dbReference type="InterPro" id="IPR000719">
    <property type="entry name" value="Prot_kinase_dom"/>
</dbReference>
<accession>A0A5A7PUV3</accession>
<dbReference type="GO" id="GO:0004672">
    <property type="term" value="F:protein kinase activity"/>
    <property type="evidence" value="ECO:0007669"/>
    <property type="project" value="InterPro"/>
</dbReference>
<evidence type="ECO:0000313" key="5">
    <source>
        <dbReference type="Proteomes" id="UP000325081"/>
    </source>
</evidence>
<dbReference type="Gene3D" id="1.10.510.10">
    <property type="entry name" value="Transferase(Phosphotransferase) domain 1"/>
    <property type="match status" value="1"/>
</dbReference>
<name>A0A5A7PUV3_STRAF</name>
<feature type="domain" description="Protein kinase" evidence="3">
    <location>
        <begin position="43"/>
        <end position="301"/>
    </location>
</feature>
<protein>
    <submittedName>
        <fullName evidence="4">Kinase family protein</fullName>
    </submittedName>
</protein>
<dbReference type="SUPFAM" id="SSF56112">
    <property type="entry name" value="Protein kinase-like (PK-like)"/>
    <property type="match status" value="1"/>
</dbReference>
<dbReference type="AlphaFoldDB" id="A0A5A7PUV3"/>